<feature type="transmembrane region" description="Helical" evidence="7">
    <location>
        <begin position="258"/>
        <end position="281"/>
    </location>
</feature>
<keyword evidence="5 7" id="KW-0472">Membrane</keyword>
<name>A0ABR7N245_9FIRM</name>
<feature type="transmembrane region" description="Helical" evidence="7">
    <location>
        <begin position="175"/>
        <end position="196"/>
    </location>
</feature>
<gene>
    <name evidence="8" type="ORF">H8704_08725</name>
</gene>
<organism evidence="8 9">
    <name type="scientific">Jutongia huaianensis</name>
    <dbReference type="NCBI Taxonomy" id="2763668"/>
    <lineage>
        <taxon>Bacteria</taxon>
        <taxon>Bacillati</taxon>
        <taxon>Bacillota</taxon>
        <taxon>Clostridia</taxon>
        <taxon>Lachnospirales</taxon>
        <taxon>Lachnospiraceae</taxon>
        <taxon>Jutongia</taxon>
    </lineage>
</organism>
<dbReference type="Pfam" id="PF00209">
    <property type="entry name" value="SNF"/>
    <property type="match status" value="2"/>
</dbReference>
<dbReference type="InterPro" id="IPR047218">
    <property type="entry name" value="YocR/YhdH-like"/>
</dbReference>
<dbReference type="PANTHER" id="PTHR42948:SF1">
    <property type="entry name" value="TRANSPORTER"/>
    <property type="match status" value="1"/>
</dbReference>
<dbReference type="EMBL" id="JACRSX010000011">
    <property type="protein sequence ID" value="MBC8562706.1"/>
    <property type="molecule type" value="Genomic_DNA"/>
</dbReference>
<evidence type="ECO:0000256" key="2">
    <source>
        <dbReference type="ARBA" id="ARBA00022448"/>
    </source>
</evidence>
<dbReference type="CDD" id="cd10336">
    <property type="entry name" value="SLC6sbd_Tyt1-Like"/>
    <property type="match status" value="1"/>
</dbReference>
<evidence type="ECO:0000256" key="4">
    <source>
        <dbReference type="ARBA" id="ARBA00022989"/>
    </source>
</evidence>
<dbReference type="PROSITE" id="PS50267">
    <property type="entry name" value="NA_NEUROTRAN_SYMP_3"/>
    <property type="match status" value="1"/>
</dbReference>
<feature type="transmembrane region" description="Helical" evidence="7">
    <location>
        <begin position="42"/>
        <end position="63"/>
    </location>
</feature>
<dbReference type="InterPro" id="IPR000175">
    <property type="entry name" value="Na/ntran_symport"/>
</dbReference>
<feature type="transmembrane region" description="Helical" evidence="7">
    <location>
        <begin position="144"/>
        <end position="163"/>
    </location>
</feature>
<feature type="transmembrane region" description="Helical" evidence="7">
    <location>
        <begin position="347"/>
        <end position="367"/>
    </location>
</feature>
<dbReference type="Proteomes" id="UP000606193">
    <property type="component" value="Unassembled WGS sequence"/>
</dbReference>
<feature type="transmembrane region" description="Helical" evidence="7">
    <location>
        <begin position="430"/>
        <end position="450"/>
    </location>
</feature>
<evidence type="ECO:0000256" key="3">
    <source>
        <dbReference type="ARBA" id="ARBA00022692"/>
    </source>
</evidence>
<feature type="transmembrane region" description="Helical" evidence="7">
    <location>
        <begin position="387"/>
        <end position="409"/>
    </location>
</feature>
<dbReference type="PROSITE" id="PS00610">
    <property type="entry name" value="NA_NEUROTRAN_SYMP_1"/>
    <property type="match status" value="1"/>
</dbReference>
<evidence type="ECO:0000256" key="1">
    <source>
        <dbReference type="ARBA" id="ARBA00004141"/>
    </source>
</evidence>
<evidence type="ECO:0000256" key="5">
    <source>
        <dbReference type="ARBA" id="ARBA00023136"/>
    </source>
</evidence>
<comment type="subcellular location">
    <subcellularLocation>
        <location evidence="1">Membrane</location>
        <topology evidence="1">Multi-pass membrane protein</topology>
    </subcellularLocation>
</comment>
<evidence type="ECO:0000256" key="6">
    <source>
        <dbReference type="RuleBase" id="RU003732"/>
    </source>
</evidence>
<keyword evidence="9" id="KW-1185">Reference proteome</keyword>
<evidence type="ECO:0000313" key="8">
    <source>
        <dbReference type="EMBL" id="MBC8562706.1"/>
    </source>
</evidence>
<keyword evidence="6" id="KW-0769">Symport</keyword>
<dbReference type="NCBIfam" id="NF037979">
    <property type="entry name" value="Na_transp"/>
    <property type="match status" value="1"/>
</dbReference>
<comment type="similarity">
    <text evidence="6">Belongs to the sodium:neurotransmitter symporter (SNF) (TC 2.A.22) family.</text>
</comment>
<keyword evidence="4 7" id="KW-1133">Transmembrane helix</keyword>
<feature type="transmembrane region" description="Helical" evidence="7">
    <location>
        <begin position="216"/>
        <end position="237"/>
    </location>
</feature>
<dbReference type="RefSeq" id="WP_249298000.1">
    <property type="nucleotide sequence ID" value="NZ_JACRSX010000011.1"/>
</dbReference>
<accession>A0ABR7N245</accession>
<keyword evidence="3 6" id="KW-0812">Transmembrane</keyword>
<proteinExistence type="inferred from homology"/>
<dbReference type="PANTHER" id="PTHR42948">
    <property type="entry name" value="TRANSPORTER"/>
    <property type="match status" value="1"/>
</dbReference>
<dbReference type="InterPro" id="IPR037272">
    <property type="entry name" value="SNS_sf"/>
</dbReference>
<evidence type="ECO:0000256" key="7">
    <source>
        <dbReference type="SAM" id="Phobius"/>
    </source>
</evidence>
<keyword evidence="2 6" id="KW-0813">Transport</keyword>
<dbReference type="SUPFAM" id="SSF161070">
    <property type="entry name" value="SNF-like"/>
    <property type="match status" value="1"/>
</dbReference>
<reference evidence="8 9" key="1">
    <citation type="submission" date="2020-08" db="EMBL/GenBank/DDBJ databases">
        <title>Genome public.</title>
        <authorList>
            <person name="Liu C."/>
            <person name="Sun Q."/>
        </authorList>
    </citation>
    <scope>NUCLEOTIDE SEQUENCE [LARGE SCALE GENOMIC DNA]</scope>
    <source>
        <strain evidence="8 9">NSJ-37</strain>
    </source>
</reference>
<comment type="caution">
    <text evidence="8">The sequence shown here is derived from an EMBL/GenBank/DDBJ whole genome shotgun (WGS) entry which is preliminary data.</text>
</comment>
<feature type="transmembrane region" description="Helical" evidence="7">
    <location>
        <begin position="12"/>
        <end position="30"/>
    </location>
</feature>
<feature type="transmembrane region" description="Helical" evidence="7">
    <location>
        <begin position="90"/>
        <end position="115"/>
    </location>
</feature>
<feature type="transmembrane region" description="Helical" evidence="7">
    <location>
        <begin position="306"/>
        <end position="327"/>
    </location>
</feature>
<dbReference type="PRINTS" id="PR00176">
    <property type="entry name" value="NANEUSMPORT"/>
</dbReference>
<evidence type="ECO:0000313" key="9">
    <source>
        <dbReference type="Proteomes" id="UP000606193"/>
    </source>
</evidence>
<sequence length="451" mass="49807">MQRENFKSRLGFILISAGCAIGIGNVWKFPYVAGQNGGGVFVLFYLLFLVMVGAPALTMEFAVGRASRKSVLGCYQELEPMGSKWHLHGYVALLGNYVIMMFYTTVAGWMVSYFYRFLVNDFKGLDTKGVSDKFDHMLSNPWSMGFWMVLIVVVGILICSMGLQNGVEKISKPMMIGLLGLIAILAVNSVMLEGGIEGVKFYLVPNWKKVHEVGLLNVIIAAMNQAFFTLSVGMGGMEIFGSYMDRERSLFGESLQIAWLDTFVALMSGLIIFPACFAYGINPGAGPELIFITLPNVFVQMPGGRFWGALFFLFMTFAAFSTIIGVFENIIASCMDKWEISRKKSSLINGIIILIGSVPAVLGYNVWKGFQPRGAGSTILDLEDFLVSNLILPGGAIVFLLFCMTKWGWGFENYLAETNTGMGLKMPRILRGYLTYVMPCIIFAIIILGLI</sequence>
<protein>
    <recommendedName>
        <fullName evidence="6">Transporter</fullName>
    </recommendedName>
</protein>